<proteinExistence type="predicted"/>
<protein>
    <submittedName>
        <fullName evidence="1">Uncharacterized protein</fullName>
    </submittedName>
</protein>
<evidence type="ECO:0000313" key="2">
    <source>
        <dbReference type="Proteomes" id="UP001165960"/>
    </source>
</evidence>
<name>A0ACC2RDH8_9FUNG</name>
<dbReference type="EMBL" id="QTSX02007573">
    <property type="protein sequence ID" value="KAJ9048112.1"/>
    <property type="molecule type" value="Genomic_DNA"/>
</dbReference>
<dbReference type="Proteomes" id="UP001165960">
    <property type="component" value="Unassembled WGS sequence"/>
</dbReference>
<evidence type="ECO:0000313" key="1">
    <source>
        <dbReference type="EMBL" id="KAJ9048112.1"/>
    </source>
</evidence>
<organism evidence="1 2">
    <name type="scientific">Entomophthora muscae</name>
    <dbReference type="NCBI Taxonomy" id="34485"/>
    <lineage>
        <taxon>Eukaryota</taxon>
        <taxon>Fungi</taxon>
        <taxon>Fungi incertae sedis</taxon>
        <taxon>Zoopagomycota</taxon>
        <taxon>Entomophthoromycotina</taxon>
        <taxon>Entomophthoromycetes</taxon>
        <taxon>Entomophthorales</taxon>
        <taxon>Entomophthoraceae</taxon>
        <taxon>Entomophthora</taxon>
    </lineage>
</organism>
<reference evidence="1" key="1">
    <citation type="submission" date="2022-04" db="EMBL/GenBank/DDBJ databases">
        <title>Genome of the entomopathogenic fungus Entomophthora muscae.</title>
        <authorList>
            <person name="Elya C."/>
            <person name="Lovett B.R."/>
            <person name="Lee E."/>
            <person name="Macias A.M."/>
            <person name="Hajek A.E."/>
            <person name="De Bivort B.L."/>
            <person name="Kasson M.T."/>
            <person name="De Fine Licht H.H."/>
            <person name="Stajich J.E."/>
        </authorList>
    </citation>
    <scope>NUCLEOTIDE SEQUENCE</scope>
    <source>
        <strain evidence="1">Berkeley</strain>
    </source>
</reference>
<comment type="caution">
    <text evidence="1">The sequence shown here is derived from an EMBL/GenBank/DDBJ whole genome shotgun (WGS) entry which is preliminary data.</text>
</comment>
<accession>A0ACC2RDH8</accession>
<gene>
    <name evidence="1" type="ORF">DSO57_1038321</name>
</gene>
<keyword evidence="2" id="KW-1185">Reference proteome</keyword>
<sequence length="115" mass="12608">MVQLGMHGKVASVRVLTNVAGNQCDAFDNFGKQGRATTQKGRKKVKRGTFTGAILAVLAKGFVYYQTNPDFTNGYKYIHILDELLNVVNAAICHVLIFPSMGYFKDKSLSSAFAL</sequence>